<organism evidence="1">
    <name type="scientific">marine metagenome</name>
    <dbReference type="NCBI Taxonomy" id="408172"/>
    <lineage>
        <taxon>unclassified sequences</taxon>
        <taxon>metagenomes</taxon>
        <taxon>ecological metagenomes</taxon>
    </lineage>
</organism>
<evidence type="ECO:0000313" key="1">
    <source>
        <dbReference type="EMBL" id="SVE18079.1"/>
    </source>
</evidence>
<sequence length="60" mass="6506">MAVTARCWLANCVIQSAITEEKSFAPTIFQKTRLLASRRRGQADVAAPPNLLVQGPSHAI</sequence>
<proteinExistence type="predicted"/>
<dbReference type="EMBL" id="UINC01199581">
    <property type="protein sequence ID" value="SVE18079.1"/>
    <property type="molecule type" value="Genomic_DNA"/>
</dbReference>
<feature type="non-terminal residue" evidence="1">
    <location>
        <position position="60"/>
    </location>
</feature>
<reference evidence="1" key="1">
    <citation type="submission" date="2018-05" db="EMBL/GenBank/DDBJ databases">
        <authorList>
            <person name="Lanie J.A."/>
            <person name="Ng W.-L."/>
            <person name="Kazmierczak K.M."/>
            <person name="Andrzejewski T.M."/>
            <person name="Davidsen T.M."/>
            <person name="Wayne K.J."/>
            <person name="Tettelin H."/>
            <person name="Glass J.I."/>
            <person name="Rusch D."/>
            <person name="Podicherti R."/>
            <person name="Tsui H.-C.T."/>
            <person name="Winkler M.E."/>
        </authorList>
    </citation>
    <scope>NUCLEOTIDE SEQUENCE</scope>
</reference>
<name>A0A383BE21_9ZZZZ</name>
<dbReference type="AlphaFoldDB" id="A0A383BE21"/>
<gene>
    <name evidence="1" type="ORF">METZ01_LOCUS470933</name>
</gene>
<protein>
    <submittedName>
        <fullName evidence="1">Uncharacterized protein</fullName>
    </submittedName>
</protein>
<accession>A0A383BE21</accession>